<evidence type="ECO:0000313" key="4">
    <source>
        <dbReference type="Proteomes" id="UP000319663"/>
    </source>
</evidence>
<dbReference type="InterPro" id="IPR018828">
    <property type="entry name" value="RRG7"/>
</dbReference>
<dbReference type="OrthoDB" id="20734at2759"/>
<evidence type="ECO:0000256" key="2">
    <source>
        <dbReference type="ARBA" id="ARBA00023128"/>
    </source>
</evidence>
<name>A0A507QVZ8_MONPU</name>
<dbReference type="EMBL" id="VIFY01000042">
    <property type="protein sequence ID" value="TQB73535.1"/>
    <property type="molecule type" value="Genomic_DNA"/>
</dbReference>
<comment type="caution">
    <text evidence="3">The sequence shown here is derived from an EMBL/GenBank/DDBJ whole genome shotgun (WGS) entry which is preliminary data.</text>
</comment>
<dbReference type="GO" id="GO:0003676">
    <property type="term" value="F:nucleic acid binding"/>
    <property type="evidence" value="ECO:0007669"/>
    <property type="project" value="InterPro"/>
</dbReference>
<protein>
    <recommendedName>
        <fullName evidence="5">Restriction endonuclease type IV Mrr domain-containing protein</fullName>
    </recommendedName>
</protein>
<proteinExistence type="predicted"/>
<reference evidence="3 4" key="1">
    <citation type="submission" date="2019-06" db="EMBL/GenBank/DDBJ databases">
        <title>Wine fermentation using esterase from Monascus purpureus.</title>
        <authorList>
            <person name="Geng C."/>
            <person name="Zhang Y."/>
        </authorList>
    </citation>
    <scope>NUCLEOTIDE SEQUENCE [LARGE SCALE GENOMIC DNA]</scope>
    <source>
        <strain evidence="3">HQ1</strain>
    </source>
</reference>
<gene>
    <name evidence="3" type="ORF">MPDQ_005737</name>
</gene>
<dbReference type="Proteomes" id="UP000319663">
    <property type="component" value="Unassembled WGS sequence"/>
</dbReference>
<sequence>MKHYYRAHVHKIFPTRIQLRRFSQFPARLDLTPFTRRLLKLPAPPSPPSQNHNDLPSFLSYAERTSLPETTTTYVGTHYEYTVLLSLRQFAFTLDRVGGREDAGVDLIGTWHLPQRERHALRVFIQCKALKAKLGPNLVRELEGTFRNSPVGWRTGEKVGILVSTREATKGVRDAMARSAYPLLWMMMERDGTLRQALWNAKVEELGLGPLGVETRYGCRPDRSEEKSIVLTWDGEDLPDMDQVEKRISELETEWLASWGARGLSDAGKLELLDIVEKSFPDVGIGGGCSTLSDEDRTKVLQVLNARFHGPAQDTEGR</sequence>
<dbReference type="PANTHER" id="PTHR28133:SF1">
    <property type="entry name" value="REQUIRED FOR RESPIRATORY GROWTH PROTEIN 7, MITOCHONDRIAL"/>
    <property type="match status" value="1"/>
</dbReference>
<dbReference type="PANTHER" id="PTHR28133">
    <property type="entry name" value="REQUIRED FOR RESPIRATORY GROWTH PROTEIN 7, MITOCHONDRIAL"/>
    <property type="match status" value="1"/>
</dbReference>
<dbReference type="InterPro" id="IPR011856">
    <property type="entry name" value="tRNA_endonuc-like_dom_sf"/>
</dbReference>
<evidence type="ECO:0008006" key="5">
    <source>
        <dbReference type="Google" id="ProtNLM"/>
    </source>
</evidence>
<dbReference type="Pfam" id="PF10356">
    <property type="entry name" value="RRG7"/>
    <property type="match status" value="2"/>
</dbReference>
<comment type="subcellular location">
    <subcellularLocation>
        <location evidence="1">Mitochondrion</location>
    </subcellularLocation>
</comment>
<evidence type="ECO:0000313" key="3">
    <source>
        <dbReference type="EMBL" id="TQB73535.1"/>
    </source>
</evidence>
<accession>A0A507QVZ8</accession>
<dbReference type="GO" id="GO:0005739">
    <property type="term" value="C:mitochondrion"/>
    <property type="evidence" value="ECO:0007669"/>
    <property type="project" value="UniProtKB-SubCell"/>
</dbReference>
<dbReference type="AlphaFoldDB" id="A0A507QVZ8"/>
<keyword evidence="2" id="KW-0496">Mitochondrion</keyword>
<evidence type="ECO:0000256" key="1">
    <source>
        <dbReference type="ARBA" id="ARBA00004173"/>
    </source>
</evidence>
<organism evidence="3 4">
    <name type="scientific">Monascus purpureus</name>
    <name type="common">Red mold</name>
    <name type="synonym">Monascus anka</name>
    <dbReference type="NCBI Taxonomy" id="5098"/>
    <lineage>
        <taxon>Eukaryota</taxon>
        <taxon>Fungi</taxon>
        <taxon>Dikarya</taxon>
        <taxon>Ascomycota</taxon>
        <taxon>Pezizomycotina</taxon>
        <taxon>Eurotiomycetes</taxon>
        <taxon>Eurotiomycetidae</taxon>
        <taxon>Eurotiales</taxon>
        <taxon>Aspergillaceae</taxon>
        <taxon>Monascus</taxon>
    </lineage>
</organism>
<keyword evidence="4" id="KW-1185">Reference proteome</keyword>
<dbReference type="Gene3D" id="3.40.1350.10">
    <property type="match status" value="1"/>
</dbReference>